<feature type="transmembrane region" description="Helical" evidence="2">
    <location>
        <begin position="214"/>
        <end position="239"/>
    </location>
</feature>
<feature type="transmembrane region" description="Helical" evidence="2">
    <location>
        <begin position="47"/>
        <end position="66"/>
    </location>
</feature>
<feature type="transmembrane region" description="Helical" evidence="2">
    <location>
        <begin position="338"/>
        <end position="357"/>
    </location>
</feature>
<evidence type="ECO:0000256" key="1">
    <source>
        <dbReference type="SAM" id="MobiDB-lite"/>
    </source>
</evidence>
<sequence>MGGRSATRAGSGRQPIPDLPFLTGEPMNQPSVPTSIRNRNFDGLRGLLVLAVIFSHLGSLTYVPFAEVHKRPSLTEHVAWYIGAPAVDVFLVLSGLVVAQSFMRHGTALRYGAARFKRLYPLGLAGTLLGLLIAHPLGSALTHVPLTGHLPEFQTPLTLHSVVNWLGLGILGDIKAHNLNPPLWSLAVELYASVLIPAMVLLARRVGWASLAPFTVVMVVLAFAFYPMLFMPIVMLGVLIAVCPPRWSDRWNAPAILIGAVLLALRIVLGTDLPFFRYVSAIGAGLVLLGLRADLGGPLHSRVPQWLGRNSYALYVSHYPAIVAGCALLAPFVGYPLAGWLSLPLVFVAGAALQGAVERLVYTRAKTRTYVAANISSQNTTNAVVRARTDHAGAGRRRP</sequence>
<evidence type="ECO:0000313" key="5">
    <source>
        <dbReference type="Proteomes" id="UP000259030"/>
    </source>
</evidence>
<reference evidence="4 5" key="1">
    <citation type="submission" date="2017-05" db="EMBL/GenBank/DDBJ databases">
        <title>The complete genome sequence of Deinococcus ficus isolated from the rhizosphere of the Ficus religiosa L. in Taiwan.</title>
        <authorList>
            <person name="Wu K.-M."/>
            <person name="Liao T.-L."/>
            <person name="Liu Y.-M."/>
            <person name="Young C.-C."/>
            <person name="Tsai S.-F."/>
        </authorList>
    </citation>
    <scope>NUCLEOTIDE SEQUENCE [LARGE SCALE GENOMIC DNA]</scope>
    <source>
        <strain evidence="4 5">CC-FR2-10</strain>
        <plasmid evidence="5">pdfi3</plasmid>
    </source>
</reference>
<dbReference type="EMBL" id="CP021084">
    <property type="protein sequence ID" value="ASN83157.1"/>
    <property type="molecule type" value="Genomic_DNA"/>
</dbReference>
<dbReference type="GO" id="GO:0016747">
    <property type="term" value="F:acyltransferase activity, transferring groups other than amino-acyl groups"/>
    <property type="evidence" value="ECO:0007669"/>
    <property type="project" value="InterPro"/>
</dbReference>
<geneLocation type="plasmid" evidence="5">
    <name>pdfi3</name>
</geneLocation>
<dbReference type="InterPro" id="IPR002656">
    <property type="entry name" value="Acyl_transf_3_dom"/>
</dbReference>
<feature type="region of interest" description="Disordered" evidence="1">
    <location>
        <begin position="1"/>
        <end position="25"/>
    </location>
</feature>
<feature type="transmembrane region" description="Helical" evidence="2">
    <location>
        <begin position="119"/>
        <end position="141"/>
    </location>
</feature>
<dbReference type="GO" id="GO:0009103">
    <property type="term" value="P:lipopolysaccharide biosynthetic process"/>
    <property type="evidence" value="ECO:0007669"/>
    <property type="project" value="TreeGrafter"/>
</dbReference>
<dbReference type="PANTHER" id="PTHR23028:SF53">
    <property type="entry name" value="ACYL_TRANSF_3 DOMAIN-CONTAINING PROTEIN"/>
    <property type="match status" value="1"/>
</dbReference>
<dbReference type="AlphaFoldDB" id="A0A221T2K4"/>
<dbReference type="Proteomes" id="UP000259030">
    <property type="component" value="Plasmid pDFI3"/>
</dbReference>
<keyword evidence="2" id="KW-0812">Transmembrane</keyword>
<evidence type="ECO:0000313" key="4">
    <source>
        <dbReference type="EMBL" id="ASN83157.1"/>
    </source>
</evidence>
<dbReference type="InterPro" id="IPR050879">
    <property type="entry name" value="Acyltransferase_3"/>
</dbReference>
<feature type="transmembrane region" description="Helical" evidence="2">
    <location>
        <begin position="312"/>
        <end position="332"/>
    </location>
</feature>
<keyword evidence="2" id="KW-0472">Membrane</keyword>
<dbReference type="GO" id="GO:0016020">
    <property type="term" value="C:membrane"/>
    <property type="evidence" value="ECO:0007669"/>
    <property type="project" value="TreeGrafter"/>
</dbReference>
<feature type="compositionally biased region" description="Low complexity" evidence="1">
    <location>
        <begin position="1"/>
        <end position="13"/>
    </location>
</feature>
<accession>A0A221T2K4</accession>
<dbReference type="Pfam" id="PF01757">
    <property type="entry name" value="Acyl_transf_3"/>
    <property type="match status" value="1"/>
</dbReference>
<protein>
    <recommendedName>
        <fullName evidence="3">Acyltransferase 3 domain-containing protein</fullName>
    </recommendedName>
</protein>
<evidence type="ECO:0000256" key="2">
    <source>
        <dbReference type="SAM" id="Phobius"/>
    </source>
</evidence>
<name>A0A221T2K4_9DEIO</name>
<dbReference type="PANTHER" id="PTHR23028">
    <property type="entry name" value="ACETYLTRANSFERASE"/>
    <property type="match status" value="1"/>
</dbReference>
<gene>
    <name evidence="4" type="ORF">DFI_18325</name>
</gene>
<proteinExistence type="predicted"/>
<keyword evidence="4" id="KW-0614">Plasmid</keyword>
<keyword evidence="5" id="KW-1185">Reference proteome</keyword>
<feature type="transmembrane region" description="Helical" evidence="2">
    <location>
        <begin position="78"/>
        <end position="99"/>
    </location>
</feature>
<dbReference type="KEGG" id="dfc:DFI_18325"/>
<feature type="transmembrane region" description="Helical" evidence="2">
    <location>
        <begin position="251"/>
        <end position="269"/>
    </location>
</feature>
<feature type="domain" description="Acyltransferase 3" evidence="3">
    <location>
        <begin position="39"/>
        <end position="349"/>
    </location>
</feature>
<evidence type="ECO:0000259" key="3">
    <source>
        <dbReference type="Pfam" id="PF01757"/>
    </source>
</evidence>
<organism evidence="4 5">
    <name type="scientific">Deinococcus ficus</name>
    <dbReference type="NCBI Taxonomy" id="317577"/>
    <lineage>
        <taxon>Bacteria</taxon>
        <taxon>Thermotogati</taxon>
        <taxon>Deinococcota</taxon>
        <taxon>Deinococci</taxon>
        <taxon>Deinococcales</taxon>
        <taxon>Deinococcaceae</taxon>
        <taxon>Deinococcus</taxon>
    </lineage>
</organism>
<keyword evidence="2" id="KW-1133">Transmembrane helix</keyword>
<feature type="transmembrane region" description="Helical" evidence="2">
    <location>
        <begin position="183"/>
        <end position="202"/>
    </location>
</feature>